<dbReference type="Pfam" id="PF00535">
    <property type="entry name" value="Glycos_transf_2"/>
    <property type="match status" value="1"/>
</dbReference>
<reference evidence="7 8" key="2">
    <citation type="journal article" date="2021" name="Int. J. Food Microbiol.">
        <title>Safety demonstration of a microbial species for use in the food chain: Weissella confusa.</title>
        <authorList>
            <person name="Bourdichon F."/>
            <person name="Patrone V."/>
            <person name="Fontana A."/>
            <person name="Milani G."/>
            <person name="Morelli L."/>
        </authorList>
    </citation>
    <scope>NUCLEOTIDE SEQUENCE [LARGE SCALE GENOMIC DNA]</scope>
    <source>
        <strain evidence="6">CCUG 30943</strain>
        <strain evidence="7 8">CCUG 43002</strain>
    </source>
</reference>
<accession>A0A4Z0RJI5</accession>
<evidence type="ECO:0000313" key="6">
    <source>
        <dbReference type="EMBL" id="MBJ7632500.1"/>
    </source>
</evidence>
<dbReference type="PANTHER" id="PTHR43179">
    <property type="entry name" value="RHAMNOSYLTRANSFERASE WBBL"/>
    <property type="match status" value="1"/>
</dbReference>
<dbReference type="Proteomes" id="UP000728106">
    <property type="component" value="Unassembled WGS sequence"/>
</dbReference>
<feature type="domain" description="Glycosyltransferase 2-like" evidence="5">
    <location>
        <begin position="5"/>
        <end position="113"/>
    </location>
</feature>
<gene>
    <name evidence="7" type="ORF">HAU20_04440</name>
    <name evidence="6" type="ORF">HAU43_05290</name>
</gene>
<dbReference type="CDD" id="cd04185">
    <property type="entry name" value="GT_2_like_b"/>
    <property type="match status" value="1"/>
</dbReference>
<dbReference type="GO" id="GO:0016757">
    <property type="term" value="F:glycosyltransferase activity"/>
    <property type="evidence" value="ECO:0007669"/>
    <property type="project" value="UniProtKB-KW"/>
</dbReference>
<proteinExistence type="inferred from homology"/>
<dbReference type="PANTHER" id="PTHR43179:SF12">
    <property type="entry name" value="GALACTOFURANOSYLTRANSFERASE GLFT2"/>
    <property type="match status" value="1"/>
</dbReference>
<evidence type="ECO:0000313" key="8">
    <source>
        <dbReference type="Proteomes" id="UP000728106"/>
    </source>
</evidence>
<evidence type="ECO:0000256" key="4">
    <source>
        <dbReference type="ARBA" id="ARBA00022679"/>
    </source>
</evidence>
<dbReference type="InterPro" id="IPR029044">
    <property type="entry name" value="Nucleotide-diphossugar_trans"/>
</dbReference>
<dbReference type="Gene3D" id="3.90.550.10">
    <property type="entry name" value="Spore Coat Polysaccharide Biosynthesis Protein SpsA, Chain A"/>
    <property type="match status" value="1"/>
</dbReference>
<evidence type="ECO:0000256" key="1">
    <source>
        <dbReference type="ARBA" id="ARBA00004776"/>
    </source>
</evidence>
<sequence>MSIAVVIVTYNRLGLLKQTIDALEGQTSPIQTIIVVNNNSNDGTKEYLDGLTDSKFIIKHATENLGGAGGFHTALSLFIEQTTADDVWIMDDDTIPTSSALASLLEKQEKIDAPFYSSVVEWQDQRVMNLPKLAKNWAASLQFNVLRTETATFVSMLIPRSVINKAGLPEKDMFIWGDDTEYSLRMSSMFGAGVFDLDSRVLHKTKLFETERSIYTAPENMIGRFFYLYRNDVFVAFKHKGLLFSLAKMLQLHVKAVAVLLKAQTLRTKRASAVIKGAWSGVVFYWKHR</sequence>
<dbReference type="AlphaFoldDB" id="A0A4Z0RJI5"/>
<comment type="caution">
    <text evidence="7">The sequence shown here is derived from an EMBL/GenBank/DDBJ whole genome shotgun (WGS) entry which is preliminary data.</text>
</comment>
<dbReference type="SUPFAM" id="SSF53448">
    <property type="entry name" value="Nucleotide-diphospho-sugar transferases"/>
    <property type="match status" value="1"/>
</dbReference>
<dbReference type="Proteomes" id="UP000808038">
    <property type="component" value="Unassembled WGS sequence"/>
</dbReference>
<dbReference type="EMBL" id="JAAOCP010000004">
    <property type="protein sequence ID" value="MBJ7638636.1"/>
    <property type="molecule type" value="Genomic_DNA"/>
</dbReference>
<evidence type="ECO:0000256" key="2">
    <source>
        <dbReference type="ARBA" id="ARBA00006739"/>
    </source>
</evidence>
<dbReference type="EMBL" id="JAAOCX010000005">
    <property type="protein sequence ID" value="MBJ7632500.1"/>
    <property type="molecule type" value="Genomic_DNA"/>
</dbReference>
<organism evidence="7 8">
    <name type="scientific">Weissella confusa</name>
    <name type="common">Lactobacillus confusus</name>
    <dbReference type="NCBI Taxonomy" id="1583"/>
    <lineage>
        <taxon>Bacteria</taxon>
        <taxon>Bacillati</taxon>
        <taxon>Bacillota</taxon>
        <taxon>Bacilli</taxon>
        <taxon>Lactobacillales</taxon>
        <taxon>Lactobacillaceae</taxon>
        <taxon>Weissella</taxon>
    </lineage>
</organism>
<keyword evidence="8" id="KW-1185">Reference proteome</keyword>
<reference evidence="7" key="1">
    <citation type="submission" date="2020-02" db="EMBL/GenBank/DDBJ databases">
        <authorList>
            <person name="Fontana A."/>
            <person name="Patrone V."/>
            <person name="Morelli L."/>
        </authorList>
    </citation>
    <scope>NUCLEOTIDE SEQUENCE</scope>
    <source>
        <strain evidence="6">CCUG 30943</strain>
        <strain evidence="7">CCUG 43002</strain>
    </source>
</reference>
<evidence type="ECO:0000256" key="3">
    <source>
        <dbReference type="ARBA" id="ARBA00022676"/>
    </source>
</evidence>
<dbReference type="RefSeq" id="WP_135411297.1">
    <property type="nucleotide sequence ID" value="NZ_JAAOCP010000004.1"/>
</dbReference>
<comment type="similarity">
    <text evidence="2">Belongs to the glycosyltransferase 2 family.</text>
</comment>
<name>A0A4Z0RJI5_WEICO</name>
<protein>
    <submittedName>
        <fullName evidence="7">Glycosyltransferase</fullName>
    </submittedName>
</protein>
<keyword evidence="4" id="KW-0808">Transferase</keyword>
<evidence type="ECO:0000259" key="5">
    <source>
        <dbReference type="Pfam" id="PF00535"/>
    </source>
</evidence>
<evidence type="ECO:0000313" key="7">
    <source>
        <dbReference type="EMBL" id="MBJ7638636.1"/>
    </source>
</evidence>
<dbReference type="InterPro" id="IPR001173">
    <property type="entry name" value="Glyco_trans_2-like"/>
</dbReference>
<keyword evidence="3" id="KW-0328">Glycosyltransferase</keyword>
<comment type="pathway">
    <text evidence="1">Cell wall biogenesis; cell wall polysaccharide biosynthesis.</text>
</comment>